<keyword evidence="6" id="KW-0969">Cilium</keyword>
<dbReference type="GO" id="GO:0005198">
    <property type="term" value="F:structural molecule activity"/>
    <property type="evidence" value="ECO:0007669"/>
    <property type="project" value="UniProtKB-UniRule"/>
</dbReference>
<reference evidence="6 7" key="1">
    <citation type="submission" date="2010-08" db="EMBL/GenBank/DDBJ databases">
        <title>Complete sequence of Gallionella capsiferriformans ES-2.</title>
        <authorList>
            <consortium name="US DOE Joint Genome Institute"/>
            <person name="Lucas S."/>
            <person name="Copeland A."/>
            <person name="Lapidus A."/>
            <person name="Cheng J.-F."/>
            <person name="Bruce D."/>
            <person name="Goodwin L."/>
            <person name="Pitluck S."/>
            <person name="Chertkov O."/>
            <person name="Davenport K.W."/>
            <person name="Detter J.C."/>
            <person name="Han C."/>
            <person name="Tapia R."/>
            <person name="Land M."/>
            <person name="Hauser L."/>
            <person name="Chang Y.-J."/>
            <person name="Jeffries C."/>
            <person name="Kyrpides N."/>
            <person name="Ivanova N."/>
            <person name="Mikhailova N."/>
            <person name="Shelobolina E.S."/>
            <person name="Picardal F."/>
            <person name="Roden E."/>
            <person name="Emerson D."/>
            <person name="Woyke T."/>
        </authorList>
    </citation>
    <scope>NUCLEOTIDE SEQUENCE [LARGE SCALE GENOMIC DNA]</scope>
    <source>
        <strain evidence="6 7">ES-2</strain>
    </source>
</reference>
<dbReference type="KEGG" id="gca:Galf_1070"/>
<organism evidence="6 7">
    <name type="scientific">Gallionella capsiferriformans (strain ES-2)</name>
    <name type="common">Gallionella ferruginea capsiferriformans (strain ES-2)</name>
    <dbReference type="NCBI Taxonomy" id="395494"/>
    <lineage>
        <taxon>Bacteria</taxon>
        <taxon>Pseudomonadati</taxon>
        <taxon>Pseudomonadota</taxon>
        <taxon>Betaproteobacteria</taxon>
        <taxon>Nitrosomonadales</taxon>
        <taxon>Gallionellaceae</taxon>
        <taxon>Gallionella</taxon>
    </lineage>
</organism>
<dbReference type="EMBL" id="CP002159">
    <property type="protein sequence ID" value="ADL55100.1"/>
    <property type="molecule type" value="Genomic_DNA"/>
</dbReference>
<keyword evidence="7" id="KW-1185">Reference proteome</keyword>
<keyword evidence="6" id="KW-0282">Flagellum</keyword>
<dbReference type="Pfam" id="PF02049">
    <property type="entry name" value="FliE"/>
    <property type="match status" value="1"/>
</dbReference>
<dbReference type="GO" id="GO:0009425">
    <property type="term" value="C:bacterial-type flagellum basal body"/>
    <property type="evidence" value="ECO:0007669"/>
    <property type="project" value="UniProtKB-SubCell"/>
</dbReference>
<dbReference type="InterPro" id="IPR001624">
    <property type="entry name" value="FliE"/>
</dbReference>
<evidence type="ECO:0000256" key="5">
    <source>
        <dbReference type="NCBIfam" id="TIGR00205"/>
    </source>
</evidence>
<evidence type="ECO:0000313" key="6">
    <source>
        <dbReference type="EMBL" id="ADL55100.1"/>
    </source>
</evidence>
<protein>
    <recommendedName>
        <fullName evidence="4 5">Flagellar hook-basal body complex protein FliE</fullName>
    </recommendedName>
</protein>
<dbReference type="Proteomes" id="UP000001235">
    <property type="component" value="Chromosome"/>
</dbReference>
<evidence type="ECO:0000256" key="2">
    <source>
        <dbReference type="ARBA" id="ARBA00009272"/>
    </source>
</evidence>
<dbReference type="NCBIfam" id="TIGR00205">
    <property type="entry name" value="fliE"/>
    <property type="match status" value="1"/>
</dbReference>
<dbReference type="eggNOG" id="COG1677">
    <property type="taxonomic scope" value="Bacteria"/>
</dbReference>
<comment type="subcellular location">
    <subcellularLocation>
        <location evidence="1 4">Bacterial flagellum basal body</location>
    </subcellularLocation>
</comment>
<dbReference type="HOGENOM" id="CLU_147249_0_2_4"/>
<dbReference type="GO" id="GO:0071973">
    <property type="term" value="P:bacterial-type flagellum-dependent cell motility"/>
    <property type="evidence" value="ECO:0007669"/>
    <property type="project" value="InterPro"/>
</dbReference>
<proteinExistence type="inferred from homology"/>
<dbReference type="PRINTS" id="PR01006">
    <property type="entry name" value="FLGHOOKFLIE"/>
</dbReference>
<dbReference type="OrthoDB" id="8909229at2"/>
<name>D9SF03_GALCS</name>
<evidence type="ECO:0000256" key="1">
    <source>
        <dbReference type="ARBA" id="ARBA00004117"/>
    </source>
</evidence>
<sequence>MSNISAVEGLLANMRVAAAAAGLRESAPAASSGKVDFSSVLKNALDGVAQSHEKSEALQKAFVMGDDKVSLSDTMIAMQKSGINFQATIQVRNKVILAYNDIMNMQV</sequence>
<comment type="similarity">
    <text evidence="2 4">Belongs to the FliE family.</text>
</comment>
<accession>D9SF03</accession>
<dbReference type="GO" id="GO:0003774">
    <property type="term" value="F:cytoskeletal motor activity"/>
    <property type="evidence" value="ECO:0007669"/>
    <property type="project" value="InterPro"/>
</dbReference>
<keyword evidence="3 4" id="KW-0975">Bacterial flagellum</keyword>
<dbReference type="AlphaFoldDB" id="D9SF03"/>
<dbReference type="HAMAP" id="MF_00724">
    <property type="entry name" value="FliE"/>
    <property type="match status" value="1"/>
</dbReference>
<keyword evidence="6" id="KW-0966">Cell projection</keyword>
<evidence type="ECO:0000256" key="3">
    <source>
        <dbReference type="ARBA" id="ARBA00023143"/>
    </source>
</evidence>
<dbReference type="STRING" id="395494.Galf_1070"/>
<dbReference type="RefSeq" id="WP_013293040.1">
    <property type="nucleotide sequence ID" value="NC_014394.1"/>
</dbReference>
<dbReference type="PANTHER" id="PTHR34653">
    <property type="match status" value="1"/>
</dbReference>
<evidence type="ECO:0000313" key="7">
    <source>
        <dbReference type="Proteomes" id="UP000001235"/>
    </source>
</evidence>
<gene>
    <name evidence="4" type="primary">fliE</name>
    <name evidence="6" type="ordered locus">Galf_1070</name>
</gene>
<evidence type="ECO:0000256" key="4">
    <source>
        <dbReference type="HAMAP-Rule" id="MF_00724"/>
    </source>
</evidence>
<dbReference type="PANTHER" id="PTHR34653:SF1">
    <property type="entry name" value="FLAGELLAR HOOK-BASAL BODY COMPLEX PROTEIN FLIE"/>
    <property type="match status" value="1"/>
</dbReference>